<feature type="compositionally biased region" description="Basic residues" evidence="1">
    <location>
        <begin position="237"/>
        <end position="254"/>
    </location>
</feature>
<dbReference type="VEuPathDB" id="FungiDB:AJ78_05944"/>
<dbReference type="GO" id="GO:0046982">
    <property type="term" value="F:protein heterodimerization activity"/>
    <property type="evidence" value="ECO:0007669"/>
    <property type="project" value="InterPro"/>
</dbReference>
<dbReference type="Pfam" id="PF10384">
    <property type="entry name" value="Scm3"/>
    <property type="match status" value="1"/>
</dbReference>
<evidence type="ECO:0000313" key="3">
    <source>
        <dbReference type="Proteomes" id="UP000182235"/>
    </source>
</evidence>
<feature type="compositionally biased region" description="Acidic residues" evidence="1">
    <location>
        <begin position="330"/>
        <end position="339"/>
    </location>
</feature>
<dbReference type="InterPro" id="IPR018465">
    <property type="entry name" value="Scm3/HJURP"/>
</dbReference>
<evidence type="ECO:0000313" key="2">
    <source>
        <dbReference type="EMBL" id="OJD13622.1"/>
    </source>
</evidence>
<feature type="region of interest" description="Disordered" evidence="1">
    <location>
        <begin position="1"/>
        <end position="23"/>
    </location>
</feature>
<dbReference type="InterPro" id="IPR001005">
    <property type="entry name" value="SANT/Myb"/>
</dbReference>
<reference evidence="2 3" key="1">
    <citation type="submission" date="2015-07" db="EMBL/GenBank/DDBJ databases">
        <title>Emmonsia species relationships and genome sequence.</title>
        <authorList>
            <consortium name="The Broad Institute Genomics Platform"/>
            <person name="Cuomo C.A."/>
            <person name="Munoz J.F."/>
            <person name="Imamovic A."/>
            <person name="Priest M.E."/>
            <person name="Young S."/>
            <person name="Clay O.K."/>
            <person name="McEwen J.G."/>
        </authorList>
    </citation>
    <scope>NUCLEOTIDE SEQUENCE [LARGE SCALE GENOMIC DNA]</scope>
    <source>
        <strain evidence="2 3">UAMH 9510</strain>
    </source>
</reference>
<feature type="compositionally biased region" description="Polar residues" evidence="1">
    <location>
        <begin position="593"/>
        <end position="603"/>
    </location>
</feature>
<dbReference type="Proteomes" id="UP000182235">
    <property type="component" value="Unassembled WGS sequence"/>
</dbReference>
<organism evidence="2 3">
    <name type="scientific">Emergomyces pasteurianus Ep9510</name>
    <dbReference type="NCBI Taxonomy" id="1447872"/>
    <lineage>
        <taxon>Eukaryota</taxon>
        <taxon>Fungi</taxon>
        <taxon>Dikarya</taxon>
        <taxon>Ascomycota</taxon>
        <taxon>Pezizomycotina</taxon>
        <taxon>Eurotiomycetes</taxon>
        <taxon>Eurotiomycetidae</taxon>
        <taxon>Onygenales</taxon>
        <taxon>Ajellomycetaceae</taxon>
        <taxon>Emergomyces</taxon>
    </lineage>
</organism>
<dbReference type="PANTHER" id="PTHR15992:SF5">
    <property type="entry name" value="HOLLIDAY JUNCTION RECOGNITION PROTEIN"/>
    <property type="match status" value="1"/>
</dbReference>
<feature type="region of interest" description="Disordered" evidence="1">
    <location>
        <begin position="515"/>
        <end position="633"/>
    </location>
</feature>
<dbReference type="GO" id="GO:0042393">
    <property type="term" value="F:histone binding"/>
    <property type="evidence" value="ECO:0007669"/>
    <property type="project" value="InterPro"/>
</dbReference>
<dbReference type="GO" id="GO:0005634">
    <property type="term" value="C:nucleus"/>
    <property type="evidence" value="ECO:0007669"/>
    <property type="project" value="InterPro"/>
</dbReference>
<evidence type="ECO:0008006" key="4">
    <source>
        <dbReference type="Google" id="ProtNLM"/>
    </source>
</evidence>
<proteinExistence type="predicted"/>
<feature type="compositionally biased region" description="Low complexity" evidence="1">
    <location>
        <begin position="534"/>
        <end position="556"/>
    </location>
</feature>
<dbReference type="CDD" id="cd00167">
    <property type="entry name" value="SANT"/>
    <property type="match status" value="1"/>
</dbReference>
<evidence type="ECO:0000256" key="1">
    <source>
        <dbReference type="SAM" id="MobiDB-lite"/>
    </source>
</evidence>
<feature type="region of interest" description="Disordered" evidence="1">
    <location>
        <begin position="169"/>
        <end position="290"/>
    </location>
</feature>
<dbReference type="PANTHER" id="PTHR15992">
    <property type="entry name" value="HOLLIDAY JUNCTION RECOGNITION PROTEIN"/>
    <property type="match status" value="1"/>
</dbReference>
<sequence length="633" mass="69568">MFDTERLTKQARISGPWDSNKHDIAPEIDVNAARQANDLRLKSRFEDIFEKYGRDFSSVGDEIDLATGKIIIDNGHIEKMRNEQDLGAQTWKYDFDPFGETELTAEYADEAPNAPNLKCAHQNGKHAGLEEIHLGNYMNFEFPSRTSSHNSDPPNGICTPFDGSLPCSDTLLGGPSDSDKRHPKTSSHPVGPLWQTPVVDERLFGSSPLPTPPPPIFPPNRSASPPNSGSLWALPQTRRKKTPRARGSKPRGARKIQLLPRTRGSNSISDSDSDDPLQNGLPPISTPSKVGISDEIENIADKPSPIAKALLGPLCPFSPLPDSGLNTNEANDEAPEDSISETSSLGRKNLKSQAYVESPLFQANSTIGNEVPTILEDNISLAEPESITQKCISTEPVKSSTGAGLFSPSEIKTILTLRAIQKRPWKEVYRSLPNRTPGQLRHWYSVRSTEIKKHMSTPISLTATENEMLKVFDLKPVVSWADLETTFQAQTRYELQCTWTKICLGEMLEDWKSSHGLHAQKPDGNFKTPPKPSKPLSASKSFSSSKKLSQTLQTTSPSRKPRTPSFVPTESSEQGDEGSDGDNPLSEAFGSAWSGSGLSTIQIDTPPKPRNTQKRHSLLKNQASPWANRTPKT</sequence>
<protein>
    <recommendedName>
        <fullName evidence="4">Myb-like domain-containing protein</fullName>
    </recommendedName>
</protein>
<name>A0A1J9PC44_9EURO</name>
<comment type="caution">
    <text evidence="2">The sequence shown here is derived from an EMBL/GenBank/DDBJ whole genome shotgun (WGS) entry which is preliminary data.</text>
</comment>
<keyword evidence="3" id="KW-1185">Reference proteome</keyword>
<dbReference type="OrthoDB" id="2420608at2759"/>
<dbReference type="EMBL" id="LGRN01000284">
    <property type="protein sequence ID" value="OJD13622.1"/>
    <property type="molecule type" value="Genomic_DNA"/>
</dbReference>
<dbReference type="Gene3D" id="1.10.20.10">
    <property type="entry name" value="Histone, subunit A"/>
    <property type="match status" value="1"/>
</dbReference>
<feature type="compositionally biased region" description="Pro residues" evidence="1">
    <location>
        <begin position="209"/>
        <end position="218"/>
    </location>
</feature>
<dbReference type="AlphaFoldDB" id="A0A1J9PC44"/>
<dbReference type="InterPro" id="IPR009072">
    <property type="entry name" value="Histone-fold"/>
</dbReference>
<accession>A0A1J9PC44</accession>
<gene>
    <name evidence="2" type="ORF">AJ78_05944</name>
</gene>
<feature type="region of interest" description="Disordered" evidence="1">
    <location>
        <begin position="321"/>
        <end position="346"/>
    </location>
</feature>